<feature type="domain" description="GGDEF" evidence="2">
    <location>
        <begin position="210"/>
        <end position="345"/>
    </location>
</feature>
<reference evidence="3" key="1">
    <citation type="submission" date="2022-01" db="EMBL/GenBank/DDBJ databases">
        <title>Gordonia xiamenensis sp. nov., isolated from surface seawater in Xiamen.</title>
        <authorList>
            <person name="He Y.F."/>
        </authorList>
    </citation>
    <scope>NUCLEOTIDE SEQUENCE</scope>
    <source>
        <strain evidence="3">GW1C4-4</strain>
    </source>
</reference>
<dbReference type="InterPro" id="IPR050469">
    <property type="entry name" value="Diguanylate_Cyclase"/>
</dbReference>
<accession>A0ABS9DM49</accession>
<evidence type="ECO:0000313" key="4">
    <source>
        <dbReference type="Proteomes" id="UP001108089"/>
    </source>
</evidence>
<evidence type="ECO:0000259" key="2">
    <source>
        <dbReference type="PROSITE" id="PS50887"/>
    </source>
</evidence>
<keyword evidence="4" id="KW-1185">Reference proteome</keyword>
<keyword evidence="1" id="KW-0472">Membrane</keyword>
<evidence type="ECO:0000313" key="3">
    <source>
        <dbReference type="EMBL" id="MCF3940168.1"/>
    </source>
</evidence>
<dbReference type="SMART" id="SM00267">
    <property type="entry name" value="GGDEF"/>
    <property type="match status" value="1"/>
</dbReference>
<sequence>MTFFKQLLDRYDARSLATLISTGGVLPLPIVAVLAPDALRPGGMVLLFVIWAFIAAVFVVTAMRSHLTDAEFAVLGGMGIIGICGTALILSYKTSATAVLALVAVIPTIAAISPSIPLVFGLSSLACVGAVMVLALIATTTASFIIGTGAVIGTIAVPVFLVIALRRSLEATLERQTQLSAIDPLTGLLNRRGFLNRVSHLLSAAHVSTGWIGILLMDLDHFKRVNDRLGHIAGDGVLLTTAAEIRQVAPSGSVVCRFGGEEFLVFCVVRDEAELRVAADRFRIAVSDATPVTASVGGVCAPLIASVRTHAASTDDVVATMLDRADHCVYQAKTQGRDRSVIEPMDPVLWRRPPAEREADKRADAALQYTVLELFTRELGPNNQAAERN</sequence>
<dbReference type="InterPro" id="IPR000160">
    <property type="entry name" value="GGDEF_dom"/>
</dbReference>
<dbReference type="PANTHER" id="PTHR45138:SF9">
    <property type="entry name" value="DIGUANYLATE CYCLASE DGCM-RELATED"/>
    <property type="match status" value="1"/>
</dbReference>
<dbReference type="InterPro" id="IPR043128">
    <property type="entry name" value="Rev_trsase/Diguanyl_cyclase"/>
</dbReference>
<feature type="transmembrane region" description="Helical" evidence="1">
    <location>
        <begin position="144"/>
        <end position="165"/>
    </location>
</feature>
<dbReference type="Pfam" id="PF00990">
    <property type="entry name" value="GGDEF"/>
    <property type="match status" value="1"/>
</dbReference>
<dbReference type="Gene3D" id="3.30.70.270">
    <property type="match status" value="1"/>
</dbReference>
<evidence type="ECO:0000256" key="1">
    <source>
        <dbReference type="SAM" id="Phobius"/>
    </source>
</evidence>
<comment type="caution">
    <text evidence="3">The sequence shown here is derived from an EMBL/GenBank/DDBJ whole genome shotgun (WGS) entry which is preliminary data.</text>
</comment>
<feature type="transmembrane region" description="Helical" evidence="1">
    <location>
        <begin position="96"/>
        <end position="112"/>
    </location>
</feature>
<keyword evidence="1" id="KW-1133">Transmembrane helix</keyword>
<gene>
    <name evidence="3" type="ORF">L1892_17480</name>
</gene>
<keyword evidence="1" id="KW-0812">Transmembrane</keyword>
<feature type="transmembrane region" description="Helical" evidence="1">
    <location>
        <begin position="16"/>
        <end position="35"/>
    </location>
</feature>
<proteinExistence type="predicted"/>
<protein>
    <submittedName>
        <fullName evidence="3">GGDEF domain-containing protein</fullName>
    </submittedName>
</protein>
<dbReference type="PANTHER" id="PTHR45138">
    <property type="entry name" value="REGULATORY COMPONENTS OF SENSORY TRANSDUCTION SYSTEM"/>
    <property type="match status" value="1"/>
</dbReference>
<name>A0ABS9DM49_9ACTN</name>
<dbReference type="CDD" id="cd01949">
    <property type="entry name" value="GGDEF"/>
    <property type="match status" value="1"/>
</dbReference>
<feature type="transmembrane region" description="Helical" evidence="1">
    <location>
        <begin position="72"/>
        <end position="90"/>
    </location>
</feature>
<organism evidence="3 4">
    <name type="scientific">Gordonia tangerina</name>
    <dbReference type="NCBI Taxonomy" id="2911060"/>
    <lineage>
        <taxon>Bacteria</taxon>
        <taxon>Bacillati</taxon>
        <taxon>Actinomycetota</taxon>
        <taxon>Actinomycetes</taxon>
        <taxon>Mycobacteriales</taxon>
        <taxon>Gordoniaceae</taxon>
        <taxon>Gordonia</taxon>
    </lineage>
</organism>
<dbReference type="RefSeq" id="WP_235724921.1">
    <property type="nucleotide sequence ID" value="NZ_JAKGCU010000018.1"/>
</dbReference>
<dbReference type="PROSITE" id="PS50887">
    <property type="entry name" value="GGDEF"/>
    <property type="match status" value="1"/>
</dbReference>
<dbReference type="EMBL" id="JAKGCU010000018">
    <property type="protein sequence ID" value="MCF3940168.1"/>
    <property type="molecule type" value="Genomic_DNA"/>
</dbReference>
<dbReference type="NCBIfam" id="TIGR00254">
    <property type="entry name" value="GGDEF"/>
    <property type="match status" value="1"/>
</dbReference>
<feature type="transmembrane region" description="Helical" evidence="1">
    <location>
        <begin position="41"/>
        <end position="60"/>
    </location>
</feature>
<dbReference type="InterPro" id="IPR029787">
    <property type="entry name" value="Nucleotide_cyclase"/>
</dbReference>
<dbReference type="SUPFAM" id="SSF55073">
    <property type="entry name" value="Nucleotide cyclase"/>
    <property type="match status" value="1"/>
</dbReference>
<dbReference type="Proteomes" id="UP001108089">
    <property type="component" value="Unassembled WGS sequence"/>
</dbReference>